<protein>
    <submittedName>
        <fullName evidence="2">Uncharacterized protein</fullName>
    </submittedName>
</protein>
<keyword evidence="1" id="KW-1133">Transmembrane helix</keyword>
<feature type="transmembrane region" description="Helical" evidence="1">
    <location>
        <begin position="321"/>
        <end position="342"/>
    </location>
</feature>
<organism evidence="2 3">
    <name type="scientific">Ehrlichia ruminantium (strain Welgevonden)</name>
    <dbReference type="NCBI Taxonomy" id="254945"/>
    <lineage>
        <taxon>Bacteria</taxon>
        <taxon>Pseudomonadati</taxon>
        <taxon>Pseudomonadota</taxon>
        <taxon>Alphaproteobacteria</taxon>
        <taxon>Rickettsiales</taxon>
        <taxon>Anaplasmataceae</taxon>
        <taxon>Ehrlichia</taxon>
    </lineage>
</organism>
<dbReference type="KEGG" id="eru:Erum1440"/>
<gene>
    <name evidence="2" type="ordered locus">ERWE_CDS_01400</name>
</gene>
<sequence>MLFFSKVPKNKIIISVGDHGAIVLNIVDAIVQDKYFIEGIHDVAMSKIISCITEYKKSSIYLVLNHSDQVYTEHKLPASNKITAKSLMKINLNKIMSDYDVGTAFLLTEPNSTNKNWHYMYATSRLNELSKSILDTILSNSGNFCGILLLPIEMASLCNKLLTVQCKSCDGWTVFVAYTKTNDFKHIVLYKGKIVYVGNIMLSDDDTSPGIIAGKIYQEVHDILLSLTKLGDTKESVINLYIITSSSIKTSLLSCDFKNMDSNILTPYELSKILMVNQSANIMSEFCDTVVLSAVMEQCSFMILHTKYTRLLCKIGFINTYLIPFLLCFITVISLLNVGYMLRIDSHYDERVSMLLHHEQLISNIEKIDKDTSLRQVNEMYETMDVYKSLLASDFFSLDLIFKLHNVDLTGFVINYISLHVTDNGLKVKLLLKFNKEKEFLDYYNNLQLNIKNEFKEYKVEVIDSLPDVLDNHKIVVVKLEK</sequence>
<proteinExistence type="predicted"/>
<keyword evidence="1" id="KW-0472">Membrane</keyword>
<dbReference type="EMBL" id="CR925678">
    <property type="protein sequence ID" value="CAI26634.1"/>
    <property type="molecule type" value="Genomic_DNA"/>
</dbReference>
<name>A0A0H3M7N0_EHRRW</name>
<dbReference type="RefSeq" id="WP_011154828.1">
    <property type="nucleotide sequence ID" value="NC_005295.2"/>
</dbReference>
<accession>A0A0H3M7N0</accession>
<keyword evidence="1" id="KW-0812">Transmembrane</keyword>
<keyword evidence="3" id="KW-1185">Reference proteome</keyword>
<evidence type="ECO:0000313" key="3">
    <source>
        <dbReference type="Proteomes" id="UP000001021"/>
    </source>
</evidence>
<dbReference type="AlphaFoldDB" id="A0A0H3M7N0"/>
<reference evidence="2 3" key="1">
    <citation type="journal article" date="2006" name="J. Bacteriol.">
        <title>Comparative genomic analysis of three strains of Ehrlichia ruminantium reveals an active process of genome size plasticity.</title>
        <authorList>
            <person name="Frutos R."/>
            <person name="Viari A."/>
            <person name="Ferraz C."/>
            <person name="Morgat A."/>
            <person name="Eychenie S."/>
            <person name="Kandassami Y."/>
            <person name="Chantal I."/>
            <person name="Bensaid A."/>
            <person name="Coissac E."/>
            <person name="Vachiery N."/>
            <person name="Demaille J."/>
            <person name="Martinez D."/>
        </authorList>
    </citation>
    <scope>NUCLEOTIDE SEQUENCE [LARGE SCALE GENOMIC DNA]</scope>
    <source>
        <strain evidence="2 3">Welgevonden</strain>
    </source>
</reference>
<dbReference type="GeneID" id="33057650"/>
<dbReference type="HOGENOM" id="CLU_565889_0_0_5"/>
<dbReference type="Proteomes" id="UP000001021">
    <property type="component" value="Chromosome"/>
</dbReference>
<evidence type="ECO:0000313" key="2">
    <source>
        <dbReference type="EMBL" id="CAI26634.1"/>
    </source>
</evidence>
<dbReference type="KEGG" id="erw:ERWE_CDS_01400"/>
<evidence type="ECO:0000256" key="1">
    <source>
        <dbReference type="SAM" id="Phobius"/>
    </source>
</evidence>